<evidence type="ECO:0000313" key="5">
    <source>
        <dbReference type="EMBL" id="KXB42386.1"/>
    </source>
</evidence>
<dbReference type="GO" id="GO:0003677">
    <property type="term" value="F:DNA binding"/>
    <property type="evidence" value="ECO:0007669"/>
    <property type="project" value="UniProtKB-KW"/>
</dbReference>
<protein>
    <submittedName>
        <fullName evidence="5">Site-specific recombinase, phage integrase family</fullName>
    </submittedName>
</protein>
<dbReference type="PANTHER" id="PTHR30349:SF41">
    <property type="entry name" value="INTEGRASE_RECOMBINASE PROTEIN MJ0367-RELATED"/>
    <property type="match status" value="1"/>
</dbReference>
<dbReference type="OrthoDB" id="9801717at2"/>
<dbReference type="PROSITE" id="PS51898">
    <property type="entry name" value="TYR_RECOMBINASE"/>
    <property type="match status" value="1"/>
</dbReference>
<name>A0A133YGS0_9FIRM</name>
<dbReference type="InterPro" id="IPR002104">
    <property type="entry name" value="Integrase_catalytic"/>
</dbReference>
<dbReference type="SUPFAM" id="SSF56349">
    <property type="entry name" value="DNA breaking-rejoining enzymes"/>
    <property type="match status" value="1"/>
</dbReference>
<dbReference type="InterPro" id="IPR013762">
    <property type="entry name" value="Integrase-like_cat_sf"/>
</dbReference>
<dbReference type="InterPro" id="IPR011010">
    <property type="entry name" value="DNA_brk_join_enz"/>
</dbReference>
<dbReference type="InterPro" id="IPR050090">
    <property type="entry name" value="Tyrosine_recombinase_XerCD"/>
</dbReference>
<proteinExistence type="inferred from homology"/>
<feature type="domain" description="Tyr recombinase" evidence="4">
    <location>
        <begin position="52"/>
        <end position="190"/>
    </location>
</feature>
<dbReference type="RefSeq" id="WP_066712243.1">
    <property type="nucleotide sequence ID" value="NZ_JARFNM010000001.1"/>
</dbReference>
<comment type="caution">
    <text evidence="5">The sequence shown here is derived from an EMBL/GenBank/DDBJ whole genome shotgun (WGS) entry which is preliminary data.</text>
</comment>
<dbReference type="Gene3D" id="1.10.443.10">
    <property type="entry name" value="Intergrase catalytic core"/>
    <property type="match status" value="1"/>
</dbReference>
<dbReference type="Pfam" id="PF00589">
    <property type="entry name" value="Phage_integrase"/>
    <property type="match status" value="1"/>
</dbReference>
<gene>
    <name evidence="5" type="ORF">HMPREF1872_00057</name>
</gene>
<dbReference type="GO" id="GO:0006310">
    <property type="term" value="P:DNA recombination"/>
    <property type="evidence" value="ECO:0007669"/>
    <property type="project" value="UniProtKB-KW"/>
</dbReference>
<keyword evidence="6" id="KW-1185">Reference proteome</keyword>
<organism evidence="5 6">
    <name type="scientific">Amygdalobacter nucleatus</name>
    <dbReference type="NCBI Taxonomy" id="3029274"/>
    <lineage>
        <taxon>Bacteria</taxon>
        <taxon>Bacillati</taxon>
        <taxon>Bacillota</taxon>
        <taxon>Clostridia</taxon>
        <taxon>Eubacteriales</taxon>
        <taxon>Oscillospiraceae</taxon>
        <taxon>Amygdalobacter</taxon>
    </lineage>
</organism>
<dbReference type="Proteomes" id="UP000070080">
    <property type="component" value="Unassembled WGS sequence"/>
</dbReference>
<keyword evidence="3" id="KW-0233">DNA recombination</keyword>
<accession>A0A133YGS0</accession>
<dbReference type="GO" id="GO:0015074">
    <property type="term" value="P:DNA integration"/>
    <property type="evidence" value="ECO:0007669"/>
    <property type="project" value="InterPro"/>
</dbReference>
<evidence type="ECO:0000259" key="4">
    <source>
        <dbReference type="PROSITE" id="PS51898"/>
    </source>
</evidence>
<comment type="similarity">
    <text evidence="1">Belongs to the 'phage' integrase family.</text>
</comment>
<evidence type="ECO:0000256" key="2">
    <source>
        <dbReference type="ARBA" id="ARBA00023125"/>
    </source>
</evidence>
<evidence type="ECO:0000256" key="1">
    <source>
        <dbReference type="ARBA" id="ARBA00008857"/>
    </source>
</evidence>
<sequence>MTLISSVDLSSKIILDLLYDYAIKNEVLSPEAKKIMDYVDISDVQVEDSNKVKLRLYTQEEINTLWQLEDDFNAKIALVLLYTGMRSGELYNLRLNDIHIDERYIDVKHAKTEAGIRQVPICEKIVSLLEDLMYASTSEKLFERNKNTVFYYQMLPFLKSHNTVHTTHDTRHTFITRMVELGIDSRVLNF</sequence>
<keyword evidence="2" id="KW-0238">DNA-binding</keyword>
<evidence type="ECO:0000256" key="3">
    <source>
        <dbReference type="ARBA" id="ARBA00023172"/>
    </source>
</evidence>
<evidence type="ECO:0000313" key="6">
    <source>
        <dbReference type="Proteomes" id="UP000070080"/>
    </source>
</evidence>
<dbReference type="PANTHER" id="PTHR30349">
    <property type="entry name" value="PHAGE INTEGRASE-RELATED"/>
    <property type="match status" value="1"/>
</dbReference>
<dbReference type="STRING" id="1497955.HMPREF1872_00057"/>
<reference evidence="6" key="1">
    <citation type="submission" date="2016-01" db="EMBL/GenBank/DDBJ databases">
        <authorList>
            <person name="Mitreva M."/>
            <person name="Pepin K.H."/>
            <person name="Mihindukulasuriya K.A."/>
            <person name="Fulton R."/>
            <person name="Fronick C."/>
            <person name="O'Laughlin M."/>
            <person name="Miner T."/>
            <person name="Herter B."/>
            <person name="Rosa B.A."/>
            <person name="Cordes M."/>
            <person name="Tomlinson C."/>
            <person name="Wollam A."/>
            <person name="Palsikar V.B."/>
            <person name="Mardis E.R."/>
            <person name="Wilson R.K."/>
        </authorList>
    </citation>
    <scope>NUCLEOTIDE SEQUENCE [LARGE SCALE GENOMIC DNA]</scope>
    <source>
        <strain evidence="6">KA00274</strain>
    </source>
</reference>
<dbReference type="EMBL" id="LSCV01000002">
    <property type="protein sequence ID" value="KXB42386.1"/>
    <property type="molecule type" value="Genomic_DNA"/>
</dbReference>
<dbReference type="AlphaFoldDB" id="A0A133YGS0"/>